<dbReference type="InterPro" id="IPR002398">
    <property type="entry name" value="Pept_C14"/>
</dbReference>
<dbReference type="InterPro" id="IPR002138">
    <property type="entry name" value="Pept_C14_p10"/>
</dbReference>
<dbReference type="InterPro" id="IPR015917">
    <property type="entry name" value="Pept_C14A"/>
</dbReference>
<dbReference type="InterPro" id="IPR001309">
    <property type="entry name" value="Pept_C14_p20"/>
</dbReference>
<keyword evidence="3" id="KW-0378">Hydrolase</keyword>
<feature type="domain" description="Caspase family p20" evidence="10">
    <location>
        <begin position="200"/>
        <end position="326"/>
    </location>
</feature>
<evidence type="ECO:0000256" key="8">
    <source>
        <dbReference type="SAM" id="Phobius"/>
    </source>
</evidence>
<evidence type="ECO:0000256" key="6">
    <source>
        <dbReference type="RuleBase" id="RU003971"/>
    </source>
</evidence>
<dbReference type="InterPro" id="IPR016129">
    <property type="entry name" value="Caspase_his_AS"/>
</dbReference>
<proteinExistence type="inferred from homology"/>
<feature type="compositionally biased region" description="Polar residues" evidence="7">
    <location>
        <begin position="520"/>
        <end position="531"/>
    </location>
</feature>
<keyword evidence="8" id="KW-1133">Transmembrane helix</keyword>
<dbReference type="SMART" id="SM00115">
    <property type="entry name" value="CASc"/>
    <property type="match status" value="1"/>
</dbReference>
<keyword evidence="2" id="KW-0645">Protease</keyword>
<feature type="region of interest" description="Disordered" evidence="7">
    <location>
        <begin position="64"/>
        <end position="88"/>
    </location>
</feature>
<keyword evidence="5" id="KW-0865">Zymogen</keyword>
<accession>A0ABP0GC53</accession>
<evidence type="ECO:0000256" key="7">
    <source>
        <dbReference type="SAM" id="MobiDB-lite"/>
    </source>
</evidence>
<feature type="compositionally biased region" description="Polar residues" evidence="7">
    <location>
        <begin position="544"/>
        <end position="556"/>
    </location>
</feature>
<dbReference type="InterPro" id="IPR029030">
    <property type="entry name" value="Caspase-like_dom_sf"/>
</dbReference>
<reference evidence="11 12" key="1">
    <citation type="submission" date="2024-02" db="EMBL/GenBank/DDBJ databases">
        <authorList>
            <person name="Daric V."/>
            <person name="Darras S."/>
        </authorList>
    </citation>
    <scope>NUCLEOTIDE SEQUENCE [LARGE SCALE GENOMIC DNA]</scope>
</reference>
<evidence type="ECO:0000256" key="2">
    <source>
        <dbReference type="ARBA" id="ARBA00022670"/>
    </source>
</evidence>
<organism evidence="11 12">
    <name type="scientific">Clavelina lepadiformis</name>
    <name type="common">Light-bulb sea squirt</name>
    <name type="synonym">Ascidia lepadiformis</name>
    <dbReference type="NCBI Taxonomy" id="159417"/>
    <lineage>
        <taxon>Eukaryota</taxon>
        <taxon>Metazoa</taxon>
        <taxon>Chordata</taxon>
        <taxon>Tunicata</taxon>
        <taxon>Ascidiacea</taxon>
        <taxon>Aplousobranchia</taxon>
        <taxon>Clavelinidae</taxon>
        <taxon>Clavelina</taxon>
    </lineage>
</organism>
<sequence length="617" mass="69613">MFLQLCFVFREIFYVTCDIFIYLLLLLLLLLFLCKNINIRKDIDKVMDIFPGFDRTNQDKDYESAMADPTFDGIDERPQEDRVSSSSSLPAGAVLFQDTPSIEPAGNVVMNFDPGKAEKRDYEVTIDDVFQNTRDDKEDDITESIKHFYMCGPEEGSRNDVVDADAGSEGDVSMQGAHPPEIRLLERIDSEYQYNMRHQERGCFIIFNQKNFDPKLRLKVRLGTNMDAMNIEDTVKNLGFEYVRIIHDASKQLIQLWLKRVAEADHSNYDCFGCAILTHGGDNDVLYARDAKMELKEFTRLFSPDNCPSLARKPKLFFIQACRGYKRDDGVQVRLASNSFDRVDGPAGAPVGDVVDGAPDYVSVPVEADFLIANSTVSEYYSWRNENNGSIFIQNLCATLRKYGAHMEIMQMMTRVNRLVAYDFESATDDPTWNKKKQIPSISTRLTAELFFHPKPNQAPRPPQVESPSYLASRQSYASPNASGDQRLSFSPGYNTGDPHKPKHVNPQKPDDVMGKGSAIDNSSNNNNRLPSQPWAIPGGPRKSSLQVDPPYSNSADAVRRMHKSDTEPSNMTHLFARGRNSDRRSLPPNTSQILASSEDLSVAGLSVKKFYYETPI</sequence>
<keyword evidence="12" id="KW-1185">Reference proteome</keyword>
<keyword evidence="8" id="KW-0812">Transmembrane</keyword>
<keyword evidence="4" id="KW-0788">Thiol protease</keyword>
<dbReference type="PROSITE" id="PS01121">
    <property type="entry name" value="CASPASE_HIS"/>
    <property type="match status" value="1"/>
</dbReference>
<feature type="domain" description="Caspase family p10" evidence="9">
    <location>
        <begin position="360"/>
        <end position="454"/>
    </location>
</feature>
<dbReference type="Proteomes" id="UP001642483">
    <property type="component" value="Unassembled WGS sequence"/>
</dbReference>
<dbReference type="Gene3D" id="3.40.50.1460">
    <property type="match status" value="1"/>
</dbReference>
<evidence type="ECO:0000256" key="3">
    <source>
        <dbReference type="ARBA" id="ARBA00022801"/>
    </source>
</evidence>
<dbReference type="EMBL" id="CAWYQH010000106">
    <property type="protein sequence ID" value="CAK8687735.1"/>
    <property type="molecule type" value="Genomic_DNA"/>
</dbReference>
<feature type="region of interest" description="Disordered" evidence="7">
    <location>
        <begin position="453"/>
        <end position="557"/>
    </location>
</feature>
<dbReference type="PROSITE" id="PS01122">
    <property type="entry name" value="CASPASE_CYS"/>
    <property type="match status" value="1"/>
</dbReference>
<feature type="transmembrane region" description="Helical" evidence="8">
    <location>
        <begin position="12"/>
        <end position="33"/>
    </location>
</feature>
<comment type="caution">
    <text evidence="11">The sequence shown here is derived from an EMBL/GenBank/DDBJ whole genome shotgun (WGS) entry which is preliminary data.</text>
</comment>
<evidence type="ECO:0000256" key="5">
    <source>
        <dbReference type="ARBA" id="ARBA00023145"/>
    </source>
</evidence>
<dbReference type="SUPFAM" id="SSF52129">
    <property type="entry name" value="Caspase-like"/>
    <property type="match status" value="1"/>
</dbReference>
<dbReference type="InterPro" id="IPR011600">
    <property type="entry name" value="Pept_C14_caspase"/>
</dbReference>
<name>A0ABP0GC53_CLALP</name>
<dbReference type="PROSITE" id="PS50207">
    <property type="entry name" value="CASPASE_P10"/>
    <property type="match status" value="1"/>
</dbReference>
<dbReference type="PANTHER" id="PTHR10454">
    <property type="entry name" value="CASPASE"/>
    <property type="match status" value="1"/>
</dbReference>
<dbReference type="InterPro" id="IPR033139">
    <property type="entry name" value="Caspase_cys_AS"/>
</dbReference>
<keyword evidence="8" id="KW-0472">Membrane</keyword>
<evidence type="ECO:0000313" key="11">
    <source>
        <dbReference type="EMBL" id="CAK8687735.1"/>
    </source>
</evidence>
<dbReference type="Pfam" id="PF00656">
    <property type="entry name" value="Peptidase_C14"/>
    <property type="match status" value="1"/>
</dbReference>
<evidence type="ECO:0000256" key="1">
    <source>
        <dbReference type="ARBA" id="ARBA00010134"/>
    </source>
</evidence>
<dbReference type="CDD" id="cd00032">
    <property type="entry name" value="CASc"/>
    <property type="match status" value="1"/>
</dbReference>
<evidence type="ECO:0000259" key="10">
    <source>
        <dbReference type="PROSITE" id="PS50208"/>
    </source>
</evidence>
<evidence type="ECO:0000259" key="9">
    <source>
        <dbReference type="PROSITE" id="PS50207"/>
    </source>
</evidence>
<comment type="similarity">
    <text evidence="1 6">Belongs to the peptidase C14A family.</text>
</comment>
<gene>
    <name evidence="11" type="ORF">CVLEPA_LOCUS19803</name>
</gene>
<protein>
    <recommendedName>
        <fullName evidence="13">Caspase-1</fullName>
    </recommendedName>
</protein>
<evidence type="ECO:0000313" key="12">
    <source>
        <dbReference type="Proteomes" id="UP001642483"/>
    </source>
</evidence>
<dbReference type="PANTHER" id="PTHR10454:SF31">
    <property type="entry name" value="CASPASE-7"/>
    <property type="match status" value="1"/>
</dbReference>
<dbReference type="PRINTS" id="PR00376">
    <property type="entry name" value="IL1BCENZYME"/>
</dbReference>
<evidence type="ECO:0008006" key="13">
    <source>
        <dbReference type="Google" id="ProtNLM"/>
    </source>
</evidence>
<feature type="compositionally biased region" description="Polar residues" evidence="7">
    <location>
        <begin position="466"/>
        <end position="494"/>
    </location>
</feature>
<feature type="compositionally biased region" description="Basic and acidic residues" evidence="7">
    <location>
        <begin position="74"/>
        <end position="83"/>
    </location>
</feature>
<evidence type="ECO:0000256" key="4">
    <source>
        <dbReference type="ARBA" id="ARBA00022807"/>
    </source>
</evidence>
<dbReference type="PROSITE" id="PS50208">
    <property type="entry name" value="CASPASE_P20"/>
    <property type="match status" value="1"/>
</dbReference>